<keyword evidence="3" id="KW-1185">Reference proteome</keyword>
<name>A0A1T5DK86_9SPHI</name>
<dbReference type="RefSeq" id="WP_079702892.1">
    <property type="nucleotide sequence ID" value="NZ_FUYR01000002.1"/>
</dbReference>
<protein>
    <submittedName>
        <fullName evidence="2">Putative Holin-X, holin superfamily III</fullName>
    </submittedName>
</protein>
<dbReference type="EMBL" id="FUYR01000002">
    <property type="protein sequence ID" value="SKB72122.1"/>
    <property type="molecule type" value="Genomic_DNA"/>
</dbReference>
<organism evidence="2 3">
    <name type="scientific">Daejeonella lutea</name>
    <dbReference type="NCBI Taxonomy" id="572036"/>
    <lineage>
        <taxon>Bacteria</taxon>
        <taxon>Pseudomonadati</taxon>
        <taxon>Bacteroidota</taxon>
        <taxon>Sphingobacteriia</taxon>
        <taxon>Sphingobacteriales</taxon>
        <taxon>Sphingobacteriaceae</taxon>
        <taxon>Daejeonella</taxon>
    </lineage>
</organism>
<reference evidence="3" key="1">
    <citation type="submission" date="2017-02" db="EMBL/GenBank/DDBJ databases">
        <authorList>
            <person name="Varghese N."/>
            <person name="Submissions S."/>
        </authorList>
    </citation>
    <scope>NUCLEOTIDE SEQUENCE [LARGE SCALE GENOMIC DNA]</scope>
    <source>
        <strain evidence="3">DSM 22385</strain>
    </source>
</reference>
<keyword evidence="1" id="KW-0472">Membrane</keyword>
<proteinExistence type="predicted"/>
<dbReference type="STRING" id="572036.SAMN05661099_2386"/>
<evidence type="ECO:0000313" key="3">
    <source>
        <dbReference type="Proteomes" id="UP000189981"/>
    </source>
</evidence>
<dbReference type="InterPro" id="IPR009937">
    <property type="entry name" value="Phage_holin_3_6"/>
</dbReference>
<dbReference type="AlphaFoldDB" id="A0A1T5DK86"/>
<evidence type="ECO:0000313" key="2">
    <source>
        <dbReference type="EMBL" id="SKB72122.1"/>
    </source>
</evidence>
<dbReference type="OrthoDB" id="675470at2"/>
<keyword evidence="1" id="KW-0812">Transmembrane</keyword>
<feature type="transmembrane region" description="Helical" evidence="1">
    <location>
        <begin position="46"/>
        <end position="67"/>
    </location>
</feature>
<evidence type="ECO:0000256" key="1">
    <source>
        <dbReference type="SAM" id="Phobius"/>
    </source>
</evidence>
<keyword evidence="1" id="KW-1133">Transmembrane helix</keyword>
<gene>
    <name evidence="2" type="ORF">SAMN05661099_2386</name>
</gene>
<dbReference type="Pfam" id="PF07332">
    <property type="entry name" value="Phage_holin_3_6"/>
    <property type="match status" value="1"/>
</dbReference>
<sequence length="118" mass="13141">MEEKELDAREIIGKVKEYVDVRKEIAILSAVEKGSQLFANLATDGLVLLFGVLGVLFGSLAAGFYLSEVVGNTYAGFLIVTGFYFLLAIIFYAVKDKYIEKHIVNAAIKKFFRDKHEA</sequence>
<feature type="transmembrane region" description="Helical" evidence="1">
    <location>
        <begin position="73"/>
        <end position="94"/>
    </location>
</feature>
<dbReference type="Proteomes" id="UP000189981">
    <property type="component" value="Unassembled WGS sequence"/>
</dbReference>
<accession>A0A1T5DK86</accession>